<accession>A0A174I4R6</accession>
<dbReference type="OrthoDB" id="9795981at2"/>
<feature type="region of interest" description="Disordered" evidence="2">
    <location>
        <begin position="30"/>
        <end position="50"/>
    </location>
</feature>
<dbReference type="RefSeq" id="WP_025654845.1">
    <property type="nucleotide sequence ID" value="NZ_BQNQ01000001.1"/>
</dbReference>
<dbReference type="Proteomes" id="UP000095544">
    <property type="component" value="Unassembled WGS sequence"/>
</dbReference>
<dbReference type="InterPro" id="IPR050555">
    <property type="entry name" value="Bact_Solute-Bind_Prot2"/>
</dbReference>
<dbReference type="GO" id="GO:0030246">
    <property type="term" value="F:carbohydrate binding"/>
    <property type="evidence" value="ECO:0007669"/>
    <property type="project" value="TreeGrafter"/>
</dbReference>
<dbReference type="InterPro" id="IPR028082">
    <property type="entry name" value="Peripla_BP_I"/>
</dbReference>
<keyword evidence="3" id="KW-0732">Signal</keyword>
<name>A0A174I4R6_9FIRM</name>
<gene>
    <name evidence="5" type="primary">lsrB_6</name>
    <name evidence="5" type="ORF">ERS852491_03345</name>
</gene>
<dbReference type="Pfam" id="PF13407">
    <property type="entry name" value="Peripla_BP_4"/>
    <property type="match status" value="1"/>
</dbReference>
<proteinExistence type="predicted"/>
<dbReference type="GO" id="GO:0030288">
    <property type="term" value="C:outer membrane-bounded periplasmic space"/>
    <property type="evidence" value="ECO:0007669"/>
    <property type="project" value="TreeGrafter"/>
</dbReference>
<evidence type="ECO:0000313" key="5">
    <source>
        <dbReference type="EMBL" id="CUO80055.1"/>
    </source>
</evidence>
<dbReference type="PROSITE" id="PS51257">
    <property type="entry name" value="PROKAR_LIPOPROTEIN"/>
    <property type="match status" value="1"/>
</dbReference>
<evidence type="ECO:0000313" key="6">
    <source>
        <dbReference type="Proteomes" id="UP000095544"/>
    </source>
</evidence>
<feature type="signal peptide" evidence="3">
    <location>
        <begin position="1"/>
        <end position="25"/>
    </location>
</feature>
<dbReference type="GeneID" id="93332810"/>
<dbReference type="InterPro" id="IPR025997">
    <property type="entry name" value="SBP_2_dom"/>
</dbReference>
<dbReference type="STRING" id="39482.ERS852491_03345"/>
<feature type="compositionally biased region" description="Basic and acidic residues" evidence="2">
    <location>
        <begin position="38"/>
        <end position="49"/>
    </location>
</feature>
<organism evidence="5 6">
    <name type="scientific">Faecalicatena contorta</name>
    <dbReference type="NCBI Taxonomy" id="39482"/>
    <lineage>
        <taxon>Bacteria</taxon>
        <taxon>Bacillati</taxon>
        <taxon>Bacillota</taxon>
        <taxon>Clostridia</taxon>
        <taxon>Lachnospirales</taxon>
        <taxon>Lachnospiraceae</taxon>
        <taxon>Faecalicatena</taxon>
    </lineage>
</organism>
<evidence type="ECO:0000256" key="1">
    <source>
        <dbReference type="ARBA" id="ARBA00004196"/>
    </source>
</evidence>
<dbReference type="PANTHER" id="PTHR30036:SF8">
    <property type="entry name" value="ABC-TYPE SUGAR TRANSPORT SYSTEM PERIPLASMIC COMPONENT-LIKE PROTEIN"/>
    <property type="match status" value="1"/>
</dbReference>
<sequence length="374" mass="39655">MKAKELMKKVTGGALIAVMAVTMLAGCVSKTETPPADTKTEDSDSKDAEGDMTVAMLPKFKGENYFDACKTGAQEAADELGITLLYDGPSQDQATNQKQVDILEGWIAQGVNVIVVSPNDPTAIAPTLKKAQDAGIKVVTFDADAQEDSRDIFVNQITAESAAKGLLDGAANDLKDKGYGDSKTANIALVSSSGTDANQKAWEDAINKLLETDDYKFMKIKNKETDVYYPGTDETKVNSECATLIGRMGEGEDKIQAAIGLSSMATPALGAQYQSASSKPDAKVVSMTGLATPNALKTYIKDDENPLNSGVLWNCMDLGYLAVQTAYQLSEGTITPDSTSIDAGRLGAKDIVDSQCVLGDALVFDASNVDEFDY</sequence>
<evidence type="ECO:0000256" key="2">
    <source>
        <dbReference type="SAM" id="MobiDB-lite"/>
    </source>
</evidence>
<dbReference type="Gene3D" id="3.40.50.2300">
    <property type="match status" value="2"/>
</dbReference>
<feature type="chain" id="PRO_5038704069" evidence="3">
    <location>
        <begin position="26"/>
        <end position="374"/>
    </location>
</feature>
<dbReference type="AlphaFoldDB" id="A0A174I4R6"/>
<evidence type="ECO:0000256" key="3">
    <source>
        <dbReference type="SAM" id="SignalP"/>
    </source>
</evidence>
<evidence type="ECO:0000259" key="4">
    <source>
        <dbReference type="Pfam" id="PF13407"/>
    </source>
</evidence>
<dbReference type="PANTHER" id="PTHR30036">
    <property type="entry name" value="D-XYLOSE-BINDING PERIPLASMIC PROTEIN"/>
    <property type="match status" value="1"/>
</dbReference>
<reference evidence="5 6" key="1">
    <citation type="submission" date="2015-09" db="EMBL/GenBank/DDBJ databases">
        <authorList>
            <consortium name="Pathogen Informatics"/>
        </authorList>
    </citation>
    <scope>NUCLEOTIDE SEQUENCE [LARGE SCALE GENOMIC DNA]</scope>
    <source>
        <strain evidence="5 6">2789STDY5834876</strain>
    </source>
</reference>
<dbReference type="SUPFAM" id="SSF53822">
    <property type="entry name" value="Periplasmic binding protein-like I"/>
    <property type="match status" value="1"/>
</dbReference>
<feature type="domain" description="Periplasmic binding protein" evidence="4">
    <location>
        <begin position="54"/>
        <end position="332"/>
    </location>
</feature>
<comment type="subcellular location">
    <subcellularLocation>
        <location evidence="1">Cell envelope</location>
    </subcellularLocation>
</comment>
<protein>
    <submittedName>
        <fullName evidence="5">Autoinducer 2-binding protein lsrB</fullName>
    </submittedName>
</protein>
<dbReference type="CDD" id="cd06302">
    <property type="entry name" value="PBP1_LsrB_Quorum_Sensing-like"/>
    <property type="match status" value="1"/>
</dbReference>
<dbReference type="EMBL" id="CYZU01000035">
    <property type="protein sequence ID" value="CUO80055.1"/>
    <property type="molecule type" value="Genomic_DNA"/>
</dbReference>